<keyword evidence="2" id="KW-1185">Reference proteome</keyword>
<dbReference type="AlphaFoldDB" id="L1KHN3"/>
<comment type="caution">
    <text evidence="1">The sequence shown here is derived from an EMBL/GenBank/DDBJ whole genome shotgun (WGS) entry which is preliminary data.</text>
</comment>
<proteinExistence type="predicted"/>
<name>L1KHN3_9ACTN</name>
<sequence>MAYLEIPLPAVKARRIEAVGVHQRYRQPFLDTVRAASKELLVRDEDVQVLHGF</sequence>
<dbReference type="RefSeq" id="WP_009343366.1">
    <property type="nucleotide sequence ID" value="NZ_AEJC01000676.1"/>
</dbReference>
<reference evidence="1 2" key="1">
    <citation type="submission" date="2012-11" db="EMBL/GenBank/DDBJ databases">
        <authorList>
            <person name="Huguet-Tapia J.C."/>
            <person name="Durkin A.S."/>
            <person name="Pettis G.S."/>
            <person name="Badger J.H."/>
        </authorList>
    </citation>
    <scope>NUCLEOTIDE SEQUENCE [LARGE SCALE GENOMIC DNA]</scope>
    <source>
        <strain evidence="1 2">91-03</strain>
    </source>
</reference>
<protein>
    <submittedName>
        <fullName evidence="1">Uncharacterized protein</fullName>
    </submittedName>
</protein>
<organism evidence="1 2">
    <name type="scientific">Streptomyces ipomoeae 91-03</name>
    <dbReference type="NCBI Taxonomy" id="698759"/>
    <lineage>
        <taxon>Bacteria</taxon>
        <taxon>Bacillati</taxon>
        <taxon>Actinomycetota</taxon>
        <taxon>Actinomycetes</taxon>
        <taxon>Kitasatosporales</taxon>
        <taxon>Streptomycetaceae</taxon>
        <taxon>Streptomyces</taxon>
    </lineage>
</organism>
<evidence type="ECO:0000313" key="2">
    <source>
        <dbReference type="Proteomes" id="UP000010411"/>
    </source>
</evidence>
<dbReference type="Proteomes" id="UP000010411">
    <property type="component" value="Unassembled WGS sequence"/>
</dbReference>
<dbReference type="EMBL" id="AEJC01000676">
    <property type="protein sequence ID" value="EKX60107.1"/>
    <property type="molecule type" value="Genomic_DNA"/>
</dbReference>
<gene>
    <name evidence="1" type="ORF">STRIP9103_09439</name>
</gene>
<dbReference type="PATRIC" id="fig|698759.3.peg.9153"/>
<accession>L1KHN3</accession>
<evidence type="ECO:0000313" key="1">
    <source>
        <dbReference type="EMBL" id="EKX60107.1"/>
    </source>
</evidence>